<dbReference type="Pfam" id="PF11148">
    <property type="entry name" value="DUF2922"/>
    <property type="match status" value="1"/>
</dbReference>
<name>A0A974BGR1_SEDHY</name>
<protein>
    <submittedName>
        <fullName evidence="1">DUF2922 domain-containing protein</fullName>
    </submittedName>
</protein>
<keyword evidence="2" id="KW-1185">Reference proteome</keyword>
<reference evidence="1" key="1">
    <citation type="submission" date="2020-07" db="EMBL/GenBank/DDBJ databases">
        <title>Genomic analysis of a strain of Sedimentibacter Hydroxybenzoicus DSM7310.</title>
        <authorList>
            <person name="Ma S."/>
        </authorList>
    </citation>
    <scope>NUCLEOTIDE SEQUENCE</scope>
    <source>
        <strain evidence="1">DSM 7310</strain>
    </source>
</reference>
<organism evidence="1 2">
    <name type="scientific">Sedimentibacter hydroxybenzoicus DSM 7310</name>
    <dbReference type="NCBI Taxonomy" id="1123245"/>
    <lineage>
        <taxon>Bacteria</taxon>
        <taxon>Bacillati</taxon>
        <taxon>Bacillota</taxon>
        <taxon>Tissierellia</taxon>
        <taxon>Sedimentibacter</taxon>
    </lineage>
</organism>
<evidence type="ECO:0000313" key="2">
    <source>
        <dbReference type="Proteomes" id="UP000611629"/>
    </source>
</evidence>
<dbReference type="InterPro" id="IPR021321">
    <property type="entry name" value="DUF2922"/>
</dbReference>
<dbReference type="EMBL" id="JACBNQ010000001">
    <property type="protein sequence ID" value="NYB72828.1"/>
    <property type="molecule type" value="Genomic_DNA"/>
</dbReference>
<proteinExistence type="predicted"/>
<dbReference type="RefSeq" id="WP_179236502.1">
    <property type="nucleotide sequence ID" value="NZ_JACBNQ010000001.1"/>
</dbReference>
<comment type="caution">
    <text evidence="1">The sequence shown here is derived from an EMBL/GenBank/DDBJ whole genome shotgun (WGS) entry which is preliminary data.</text>
</comment>
<accession>A0A974BGR1</accession>
<sequence>MRKAVPSPVNIDDPLDELTAVQVGAVMDDIIAADAFDIKGGLKEKASAEIITITTNKLL</sequence>
<evidence type="ECO:0000313" key="1">
    <source>
        <dbReference type="EMBL" id="NYB72828.1"/>
    </source>
</evidence>
<gene>
    <name evidence="1" type="ORF">HZF24_01590</name>
</gene>
<dbReference type="Proteomes" id="UP000611629">
    <property type="component" value="Unassembled WGS sequence"/>
</dbReference>
<dbReference type="AlphaFoldDB" id="A0A974BGR1"/>